<accession>A0A8J8NWS9</accession>
<sequence length="213" mass="24835">MMNDIKMNNLQELTISMKGQKNYAFYNKLLTLTKDNIQELQIIANHESFKTLDGKWIRKENLADAIEGSKSITSFRADKDFYLLPREIQVLATLPKLVKLSVDWFDADAMQELLEREFTRALQNLTNLDLMLSVPCPEKAFKGTHKSLIHLKYAYTSKQKGNQLKLDQTLAIIEGKKYGFKFTTLFENVKAFQDQCPKTVLFVPRLDWPWYKE</sequence>
<reference evidence="1" key="1">
    <citation type="submission" date="2019-06" db="EMBL/GenBank/DDBJ databases">
        <authorList>
            <person name="Zheng W."/>
        </authorList>
    </citation>
    <scope>NUCLEOTIDE SEQUENCE</scope>
    <source>
        <strain evidence="1">QDHG01</strain>
    </source>
</reference>
<organism evidence="1 2">
    <name type="scientific">Halteria grandinella</name>
    <dbReference type="NCBI Taxonomy" id="5974"/>
    <lineage>
        <taxon>Eukaryota</taxon>
        <taxon>Sar</taxon>
        <taxon>Alveolata</taxon>
        <taxon>Ciliophora</taxon>
        <taxon>Intramacronucleata</taxon>
        <taxon>Spirotrichea</taxon>
        <taxon>Stichotrichia</taxon>
        <taxon>Sporadotrichida</taxon>
        <taxon>Halteriidae</taxon>
        <taxon>Halteria</taxon>
    </lineage>
</organism>
<protein>
    <submittedName>
        <fullName evidence="1">Uncharacterized protein</fullName>
    </submittedName>
</protein>
<proteinExistence type="predicted"/>
<comment type="caution">
    <text evidence="1">The sequence shown here is derived from an EMBL/GenBank/DDBJ whole genome shotgun (WGS) entry which is preliminary data.</text>
</comment>
<dbReference type="AlphaFoldDB" id="A0A8J8NWS9"/>
<keyword evidence="2" id="KW-1185">Reference proteome</keyword>
<evidence type="ECO:0000313" key="1">
    <source>
        <dbReference type="EMBL" id="TNV81685.1"/>
    </source>
</evidence>
<gene>
    <name evidence="1" type="ORF">FGO68_gene10602</name>
</gene>
<evidence type="ECO:0000313" key="2">
    <source>
        <dbReference type="Proteomes" id="UP000785679"/>
    </source>
</evidence>
<dbReference type="Proteomes" id="UP000785679">
    <property type="component" value="Unassembled WGS sequence"/>
</dbReference>
<dbReference type="EMBL" id="RRYP01005846">
    <property type="protein sequence ID" value="TNV81685.1"/>
    <property type="molecule type" value="Genomic_DNA"/>
</dbReference>
<name>A0A8J8NWS9_HALGN</name>